<protein>
    <recommendedName>
        <fullName evidence="4">DUF1772 domain-containing protein</fullName>
    </recommendedName>
</protein>
<feature type="transmembrane region" description="Helical" evidence="1">
    <location>
        <begin position="80"/>
        <end position="100"/>
    </location>
</feature>
<organism evidence="2 3">
    <name type="scientific">Brevibacterium aurantiacum</name>
    <dbReference type="NCBI Taxonomy" id="273384"/>
    <lineage>
        <taxon>Bacteria</taxon>
        <taxon>Bacillati</taxon>
        <taxon>Actinomycetota</taxon>
        <taxon>Actinomycetes</taxon>
        <taxon>Micrococcales</taxon>
        <taxon>Brevibacteriaceae</taxon>
        <taxon>Brevibacterium</taxon>
    </lineage>
</organism>
<sequence length="150" mass="16465">MLIALSVISTTLVGLMVGVEFAVAFIVPHNLRSLPVREYLIARADGARMMGRLMPFWYFSSLAFTIVLAVFTWGTSVATLTLTAGALLVMSVIMSVALLVPINNRSAGWTAENHPADWRDQLRRWDRLHIVRVALILSAFVLVAVATAVL</sequence>
<dbReference type="Proteomes" id="UP000217564">
    <property type="component" value="Unassembled WGS sequence"/>
</dbReference>
<feature type="transmembrane region" description="Helical" evidence="1">
    <location>
        <begin position="6"/>
        <end position="27"/>
    </location>
</feature>
<dbReference type="EMBL" id="NRGP01000002">
    <property type="protein sequence ID" value="PCC48310.1"/>
    <property type="molecule type" value="Genomic_DNA"/>
</dbReference>
<reference evidence="2 3" key="1">
    <citation type="journal article" date="2017" name="Elife">
        <title>Extensive horizontal gene transfer in cheese-associated bacteria.</title>
        <authorList>
            <person name="Bonham K.S."/>
            <person name="Wolfe B.E."/>
            <person name="Dutton R.J."/>
        </authorList>
    </citation>
    <scope>NUCLEOTIDE SEQUENCE [LARGE SCALE GENOMIC DNA]</scope>
    <source>
        <strain evidence="2 3">947_7</strain>
    </source>
</reference>
<evidence type="ECO:0000313" key="2">
    <source>
        <dbReference type="EMBL" id="PCC48310.1"/>
    </source>
</evidence>
<keyword evidence="1" id="KW-0472">Membrane</keyword>
<keyword evidence="1" id="KW-1133">Transmembrane helix</keyword>
<dbReference type="AlphaFoldDB" id="A0A2A3Z9J6"/>
<comment type="caution">
    <text evidence="2">The sequence shown here is derived from an EMBL/GenBank/DDBJ whole genome shotgun (WGS) entry which is preliminary data.</text>
</comment>
<dbReference type="Pfam" id="PF08592">
    <property type="entry name" value="Anthrone_oxy"/>
    <property type="match status" value="1"/>
</dbReference>
<evidence type="ECO:0000256" key="1">
    <source>
        <dbReference type="SAM" id="Phobius"/>
    </source>
</evidence>
<feature type="transmembrane region" description="Helical" evidence="1">
    <location>
        <begin position="56"/>
        <end position="74"/>
    </location>
</feature>
<dbReference type="InterPro" id="IPR013901">
    <property type="entry name" value="Anthrone_oxy"/>
</dbReference>
<name>A0A2A3Z9J6_BREAU</name>
<accession>A0A2A3Z9J6</accession>
<keyword evidence="1" id="KW-0812">Transmembrane</keyword>
<feature type="transmembrane region" description="Helical" evidence="1">
    <location>
        <begin position="129"/>
        <end position="149"/>
    </location>
</feature>
<dbReference type="RefSeq" id="WP_096161484.1">
    <property type="nucleotide sequence ID" value="NZ_NRGP01000002.1"/>
</dbReference>
<evidence type="ECO:0000313" key="3">
    <source>
        <dbReference type="Proteomes" id="UP000217564"/>
    </source>
</evidence>
<evidence type="ECO:0008006" key="4">
    <source>
        <dbReference type="Google" id="ProtNLM"/>
    </source>
</evidence>
<proteinExistence type="predicted"/>
<gene>
    <name evidence="2" type="ORF">CIK64_01000</name>
</gene>